<protein>
    <submittedName>
        <fullName evidence="2">Uncharacterized protein</fullName>
    </submittedName>
</protein>
<accession>A0AAW1RAJ2</accession>
<dbReference type="Proteomes" id="UP001445335">
    <property type="component" value="Unassembled WGS sequence"/>
</dbReference>
<evidence type="ECO:0000313" key="3">
    <source>
        <dbReference type="Proteomes" id="UP001445335"/>
    </source>
</evidence>
<evidence type="ECO:0000256" key="1">
    <source>
        <dbReference type="SAM" id="MobiDB-lite"/>
    </source>
</evidence>
<feature type="region of interest" description="Disordered" evidence="1">
    <location>
        <begin position="73"/>
        <end position="96"/>
    </location>
</feature>
<name>A0AAW1RAJ2_9CHLO</name>
<organism evidence="2 3">
    <name type="scientific">Elliptochloris bilobata</name>
    <dbReference type="NCBI Taxonomy" id="381761"/>
    <lineage>
        <taxon>Eukaryota</taxon>
        <taxon>Viridiplantae</taxon>
        <taxon>Chlorophyta</taxon>
        <taxon>core chlorophytes</taxon>
        <taxon>Trebouxiophyceae</taxon>
        <taxon>Trebouxiophyceae incertae sedis</taxon>
        <taxon>Elliptochloris clade</taxon>
        <taxon>Elliptochloris</taxon>
    </lineage>
</organism>
<proteinExistence type="predicted"/>
<evidence type="ECO:0000313" key="2">
    <source>
        <dbReference type="EMBL" id="KAK9830578.1"/>
    </source>
</evidence>
<dbReference type="AlphaFoldDB" id="A0AAW1RAJ2"/>
<keyword evidence="3" id="KW-1185">Reference proteome</keyword>
<feature type="region of interest" description="Disordered" evidence="1">
    <location>
        <begin position="1"/>
        <end position="40"/>
    </location>
</feature>
<comment type="caution">
    <text evidence="2">The sequence shown here is derived from an EMBL/GenBank/DDBJ whole genome shotgun (WGS) entry which is preliminary data.</text>
</comment>
<gene>
    <name evidence="2" type="ORF">WJX81_000428</name>
</gene>
<sequence length="119" mass="12983">MPVGGKLQLKGGTPWGVKKKKRKRKDAEDAGEQLPGLVGTDGKPISVSAVSVQTGKTYEQEFSLEIEKAKEGKVKNTPWGSSFRAPPQILHGYDKPVTGKSAQERLDIRCAVKTDKFCK</sequence>
<reference evidence="2 3" key="1">
    <citation type="journal article" date="2024" name="Nat. Commun.">
        <title>Phylogenomics reveals the evolutionary origins of lichenization in chlorophyte algae.</title>
        <authorList>
            <person name="Puginier C."/>
            <person name="Libourel C."/>
            <person name="Otte J."/>
            <person name="Skaloud P."/>
            <person name="Haon M."/>
            <person name="Grisel S."/>
            <person name="Petersen M."/>
            <person name="Berrin J.G."/>
            <person name="Delaux P.M."/>
            <person name="Dal Grande F."/>
            <person name="Keller J."/>
        </authorList>
    </citation>
    <scope>NUCLEOTIDE SEQUENCE [LARGE SCALE GENOMIC DNA]</scope>
    <source>
        <strain evidence="2 3">SAG 245.80</strain>
    </source>
</reference>
<dbReference type="EMBL" id="JALJOU010000050">
    <property type="protein sequence ID" value="KAK9830578.1"/>
    <property type="molecule type" value="Genomic_DNA"/>
</dbReference>